<dbReference type="InterPro" id="IPR050175">
    <property type="entry name" value="Complex_I_Subunit_2"/>
</dbReference>
<sequence length="348" mass="39582">MSKNIIYLSTLLISIIGTLLSNNWLWIWFCIELNSLALIPLLSSNITPRSLESTNKYFLFQATGSALLLLGILLRMFFSGSLLLQGDYNWLEHTVIIAALCVKIGLFPTHFWYVEVMQGIPFWGGFLVTVPSKIIPVYLILLISINSSFLFMIILSILSIFIGSLFGIHQLQLRKLLALSSVAQLGWIILIFPNISNLFGVMLFSAYIIMITPLFWIGNLYCLEHIFKTNNMSNNIGLSNVFLISILSLAGFPPLLGFFYKFMIFFILLNVYSIIIVGLLIGASLLALYFYFQICFGFCYLLWPLTKTIFSNSFFTINSSLPFWTMIITNTFIIYSLWIVNPFLSALL</sequence>
<dbReference type="Pfam" id="PF00361">
    <property type="entry name" value="Proton_antipo_M"/>
    <property type="match status" value="1"/>
</dbReference>
<evidence type="ECO:0000256" key="16">
    <source>
        <dbReference type="ARBA" id="ARBA00049551"/>
    </source>
</evidence>
<dbReference type="GO" id="GO:0008137">
    <property type="term" value="F:NADH dehydrogenase (ubiquinone) activity"/>
    <property type="evidence" value="ECO:0007669"/>
    <property type="project" value="UniProtKB-EC"/>
</dbReference>
<evidence type="ECO:0000256" key="7">
    <source>
        <dbReference type="ARBA" id="ARBA00022692"/>
    </source>
</evidence>
<evidence type="ECO:0000256" key="14">
    <source>
        <dbReference type="ARBA" id="ARBA00023128"/>
    </source>
</evidence>
<evidence type="ECO:0000256" key="6">
    <source>
        <dbReference type="ARBA" id="ARBA00022660"/>
    </source>
</evidence>
<keyword evidence="6 17" id="KW-0679">Respiratory chain</keyword>
<keyword evidence="9 17" id="KW-1278">Translocase</keyword>
<feature type="transmembrane region" description="Helical" evidence="17">
    <location>
        <begin position="235"/>
        <end position="252"/>
    </location>
</feature>
<dbReference type="PANTHER" id="PTHR46552">
    <property type="entry name" value="NADH-UBIQUINONE OXIDOREDUCTASE CHAIN 2"/>
    <property type="match status" value="1"/>
</dbReference>
<feature type="transmembrane region" description="Helical" evidence="17">
    <location>
        <begin position="323"/>
        <end position="344"/>
    </location>
</feature>
<protein>
    <recommendedName>
        <fullName evidence="4 17">NADH-ubiquinone oxidoreductase chain 2</fullName>
        <ecNumber evidence="3 17">7.1.1.2</ecNumber>
    </recommendedName>
</protein>
<evidence type="ECO:0000259" key="18">
    <source>
        <dbReference type="Pfam" id="PF00361"/>
    </source>
</evidence>
<feature type="transmembrane region" description="Helical" evidence="17">
    <location>
        <begin position="5"/>
        <end position="20"/>
    </location>
</feature>
<keyword evidence="10 17" id="KW-0249">Electron transport</keyword>
<keyword evidence="7 17" id="KW-0812">Transmembrane</keyword>
<feature type="transmembrane region" description="Helical" evidence="17">
    <location>
        <begin position="286"/>
        <end position="303"/>
    </location>
</feature>
<proteinExistence type="inferred from homology"/>
<evidence type="ECO:0000256" key="13">
    <source>
        <dbReference type="ARBA" id="ARBA00023075"/>
    </source>
</evidence>
<geneLocation type="mitochondrion" evidence="19"/>
<dbReference type="PANTHER" id="PTHR46552:SF1">
    <property type="entry name" value="NADH-UBIQUINONE OXIDOREDUCTASE CHAIN 2"/>
    <property type="match status" value="1"/>
</dbReference>
<evidence type="ECO:0000313" key="19">
    <source>
        <dbReference type="EMBL" id="AYO99582.1"/>
    </source>
</evidence>
<evidence type="ECO:0000256" key="1">
    <source>
        <dbReference type="ARBA" id="ARBA00004448"/>
    </source>
</evidence>
<keyword evidence="13 17" id="KW-0830">Ubiquinone</keyword>
<feature type="transmembrane region" description="Helical" evidence="17">
    <location>
        <begin position="90"/>
        <end position="113"/>
    </location>
</feature>
<keyword evidence="8 17" id="KW-0999">Mitochondrion inner membrane</keyword>
<feature type="transmembrane region" description="Helical" evidence="17">
    <location>
        <begin position="258"/>
        <end position="281"/>
    </location>
</feature>
<dbReference type="GO" id="GO:0006120">
    <property type="term" value="P:mitochondrial electron transport, NADH to ubiquinone"/>
    <property type="evidence" value="ECO:0007669"/>
    <property type="project" value="InterPro"/>
</dbReference>
<evidence type="ECO:0000256" key="11">
    <source>
        <dbReference type="ARBA" id="ARBA00022989"/>
    </source>
</evidence>
<keyword evidence="11 17" id="KW-1133">Transmembrane helix</keyword>
<evidence type="ECO:0000256" key="2">
    <source>
        <dbReference type="ARBA" id="ARBA00007012"/>
    </source>
</evidence>
<evidence type="ECO:0000256" key="8">
    <source>
        <dbReference type="ARBA" id="ARBA00022792"/>
    </source>
</evidence>
<organism evidence="19">
    <name type="scientific">Ophioplinthus gelida</name>
    <dbReference type="NCBI Taxonomy" id="696348"/>
    <lineage>
        <taxon>Eukaryota</taxon>
        <taxon>Metazoa</taxon>
        <taxon>Echinodermata</taxon>
        <taxon>Eleutherozoa</taxon>
        <taxon>Asterozoa</taxon>
        <taxon>Ophiuroidea</taxon>
        <taxon>Myophiuroidea</taxon>
        <taxon>Metophiurida</taxon>
        <taxon>Ophintegrida</taxon>
        <taxon>Amphilepidida</taxon>
        <taxon>Ophiurina</taxon>
        <taxon>Chilophiurina</taxon>
        <taxon>Ophiuridae</taxon>
        <taxon>Ophiurinae</taxon>
        <taxon>Ophioplinthus</taxon>
    </lineage>
</organism>
<comment type="catalytic activity">
    <reaction evidence="16 17">
        <text>a ubiquinone + NADH + 5 H(+)(in) = a ubiquinol + NAD(+) + 4 H(+)(out)</text>
        <dbReference type="Rhea" id="RHEA:29091"/>
        <dbReference type="Rhea" id="RHEA-COMP:9565"/>
        <dbReference type="Rhea" id="RHEA-COMP:9566"/>
        <dbReference type="ChEBI" id="CHEBI:15378"/>
        <dbReference type="ChEBI" id="CHEBI:16389"/>
        <dbReference type="ChEBI" id="CHEBI:17976"/>
        <dbReference type="ChEBI" id="CHEBI:57540"/>
        <dbReference type="ChEBI" id="CHEBI:57945"/>
        <dbReference type="EC" id="7.1.1.2"/>
    </reaction>
</comment>
<dbReference type="AlphaFoldDB" id="A0A3G2WJY7"/>
<evidence type="ECO:0000256" key="9">
    <source>
        <dbReference type="ARBA" id="ARBA00022967"/>
    </source>
</evidence>
<evidence type="ECO:0000256" key="4">
    <source>
        <dbReference type="ARBA" id="ARBA00021008"/>
    </source>
</evidence>
<keyword evidence="5" id="KW-0813">Transport</keyword>
<feature type="transmembrane region" description="Helical" evidence="17">
    <location>
        <begin position="149"/>
        <end position="169"/>
    </location>
</feature>
<comment type="function">
    <text evidence="17">Core subunit of the mitochondrial membrane respiratory chain NADH dehydrogenase (Complex I) which catalyzes electron transfer from NADH through the respiratory chain, using ubiquinone as an electron acceptor. Essential for the catalytic activity and assembly of complex I.</text>
</comment>
<keyword evidence="12 17" id="KW-0520">NAD</keyword>
<feature type="transmembrane region" description="Helical" evidence="17">
    <location>
        <begin position="120"/>
        <end position="143"/>
    </location>
</feature>
<feature type="transmembrane region" description="Helical" evidence="17">
    <location>
        <begin position="58"/>
        <end position="78"/>
    </location>
</feature>
<feature type="transmembrane region" description="Helical" evidence="17">
    <location>
        <begin position="201"/>
        <end position="223"/>
    </location>
</feature>
<keyword evidence="14 17" id="KW-0496">Mitochondrion</keyword>
<reference evidence="19" key="1">
    <citation type="journal article" date="2018" name="Mol. Phylogenet. Evol.">
        <title>Conservation of mitochondrial genome arrangements in brittle stars (Echinodermata, Ophiuroidea).</title>
        <authorList>
            <person name="Galaska M.P."/>
            <person name="Li Y."/>
            <person name="Kocot K.M."/>
            <person name="Mahon A.R."/>
            <person name="Halanych K.M."/>
        </authorList>
    </citation>
    <scope>NUCLEOTIDE SEQUENCE</scope>
    <source>
        <strain evidence="19">Op995.3E.2</strain>
    </source>
</reference>
<dbReference type="GO" id="GO:0005743">
    <property type="term" value="C:mitochondrial inner membrane"/>
    <property type="evidence" value="ECO:0007669"/>
    <property type="project" value="UniProtKB-SubCell"/>
</dbReference>
<dbReference type="InterPro" id="IPR003917">
    <property type="entry name" value="NADH_UbQ_OxRdtase_chain2"/>
</dbReference>
<keyword evidence="15 17" id="KW-0472">Membrane</keyword>
<gene>
    <name evidence="19" type="primary">nad2</name>
</gene>
<evidence type="ECO:0000256" key="5">
    <source>
        <dbReference type="ARBA" id="ARBA00022448"/>
    </source>
</evidence>
<comment type="subcellular location">
    <subcellularLocation>
        <location evidence="1 17">Mitochondrion inner membrane</location>
        <topology evidence="1 17">Multi-pass membrane protein</topology>
    </subcellularLocation>
</comment>
<evidence type="ECO:0000256" key="3">
    <source>
        <dbReference type="ARBA" id="ARBA00012944"/>
    </source>
</evidence>
<accession>A0A3G2WJY7</accession>
<evidence type="ECO:0000256" key="15">
    <source>
        <dbReference type="ARBA" id="ARBA00023136"/>
    </source>
</evidence>
<name>A0A3G2WJY7_9ECHI</name>
<dbReference type="EMBL" id="MH671875">
    <property type="protein sequence ID" value="AYO99582.1"/>
    <property type="molecule type" value="Genomic_DNA"/>
</dbReference>
<evidence type="ECO:0000256" key="17">
    <source>
        <dbReference type="RuleBase" id="RU003403"/>
    </source>
</evidence>
<comment type="similarity">
    <text evidence="2 17">Belongs to the complex I subunit 2 family.</text>
</comment>
<dbReference type="InterPro" id="IPR001750">
    <property type="entry name" value="ND/Mrp_TM"/>
</dbReference>
<feature type="transmembrane region" description="Helical" evidence="17">
    <location>
        <begin position="176"/>
        <end position="195"/>
    </location>
</feature>
<evidence type="ECO:0000256" key="12">
    <source>
        <dbReference type="ARBA" id="ARBA00023027"/>
    </source>
</evidence>
<dbReference type="PRINTS" id="PR01436">
    <property type="entry name" value="NADHDHGNASE2"/>
</dbReference>
<feature type="domain" description="NADH:quinone oxidoreductase/Mrp antiporter transmembrane" evidence="18">
    <location>
        <begin position="21"/>
        <end position="285"/>
    </location>
</feature>
<evidence type="ECO:0000256" key="10">
    <source>
        <dbReference type="ARBA" id="ARBA00022982"/>
    </source>
</evidence>
<dbReference type="EC" id="7.1.1.2" evidence="3 17"/>